<proteinExistence type="predicted"/>
<dbReference type="EMBL" id="JBHTOA010000035">
    <property type="protein sequence ID" value="MFD1399656.1"/>
    <property type="molecule type" value="Genomic_DNA"/>
</dbReference>
<comment type="caution">
    <text evidence="1">The sequence shown here is derived from an EMBL/GenBank/DDBJ whole genome shotgun (WGS) entry which is preliminary data.</text>
</comment>
<dbReference type="RefSeq" id="WP_204119334.1">
    <property type="nucleotide sequence ID" value="NZ_BOLV01000014.1"/>
</dbReference>
<organism evidence="1 2">
    <name type="scientific">Lacticaseibacillus suilingensis</name>
    <dbReference type="NCBI Taxonomy" id="2799577"/>
    <lineage>
        <taxon>Bacteria</taxon>
        <taxon>Bacillati</taxon>
        <taxon>Bacillota</taxon>
        <taxon>Bacilli</taxon>
        <taxon>Lactobacillales</taxon>
        <taxon>Lactobacillaceae</taxon>
        <taxon>Lacticaseibacillus</taxon>
    </lineage>
</organism>
<evidence type="ECO:0000313" key="2">
    <source>
        <dbReference type="Proteomes" id="UP001597199"/>
    </source>
</evidence>
<sequence>MENSVIVSIYKFEDKKWTNFEAVPIKKYECSVLLDISNSQEFTAKEKVELNNCIVVSIKKIKNKSKLSEIPQFIKPVHGPKSNQ</sequence>
<gene>
    <name evidence="1" type="ORF">ACFQ41_10090</name>
</gene>
<dbReference type="Proteomes" id="UP001597199">
    <property type="component" value="Unassembled WGS sequence"/>
</dbReference>
<accession>A0ABW4BHW2</accession>
<reference evidence="2" key="1">
    <citation type="journal article" date="2019" name="Int. J. Syst. Evol. Microbiol.">
        <title>The Global Catalogue of Microorganisms (GCM) 10K type strain sequencing project: providing services to taxonomists for standard genome sequencing and annotation.</title>
        <authorList>
            <consortium name="The Broad Institute Genomics Platform"/>
            <consortium name="The Broad Institute Genome Sequencing Center for Infectious Disease"/>
            <person name="Wu L."/>
            <person name="Ma J."/>
        </authorList>
    </citation>
    <scope>NUCLEOTIDE SEQUENCE [LARGE SCALE GENOMIC DNA]</scope>
    <source>
        <strain evidence="2">CCM 9110</strain>
    </source>
</reference>
<keyword evidence="2" id="KW-1185">Reference proteome</keyword>
<protein>
    <submittedName>
        <fullName evidence="1">Uncharacterized protein</fullName>
    </submittedName>
</protein>
<evidence type="ECO:0000313" key="1">
    <source>
        <dbReference type="EMBL" id="MFD1399656.1"/>
    </source>
</evidence>
<name>A0ABW4BHW2_9LACO</name>